<dbReference type="AlphaFoldDB" id="A0A517T622"/>
<evidence type="ECO:0000313" key="1">
    <source>
        <dbReference type="EMBL" id="QDT63832.1"/>
    </source>
</evidence>
<gene>
    <name evidence="1" type="ORF">V22_10570</name>
</gene>
<organism evidence="1 2">
    <name type="scientific">Calycomorphotria hydatis</name>
    <dbReference type="NCBI Taxonomy" id="2528027"/>
    <lineage>
        <taxon>Bacteria</taxon>
        <taxon>Pseudomonadati</taxon>
        <taxon>Planctomycetota</taxon>
        <taxon>Planctomycetia</taxon>
        <taxon>Planctomycetales</taxon>
        <taxon>Planctomycetaceae</taxon>
        <taxon>Calycomorphotria</taxon>
    </lineage>
</organism>
<name>A0A517T622_9PLAN</name>
<dbReference type="Proteomes" id="UP000319976">
    <property type="component" value="Chromosome"/>
</dbReference>
<protein>
    <submittedName>
        <fullName evidence="1">Uncharacterized protein</fullName>
    </submittedName>
</protein>
<proteinExistence type="predicted"/>
<dbReference type="KEGG" id="chya:V22_10570"/>
<keyword evidence="2" id="KW-1185">Reference proteome</keyword>
<evidence type="ECO:0000313" key="2">
    <source>
        <dbReference type="Proteomes" id="UP000319976"/>
    </source>
</evidence>
<accession>A0A517T622</accession>
<dbReference type="EMBL" id="CP036316">
    <property type="protein sequence ID" value="QDT63832.1"/>
    <property type="molecule type" value="Genomic_DNA"/>
</dbReference>
<sequence>MFPTLPVAAVGETGIAPLADLRIHRNGQEWHIVAKGSLELVNYTTISAIEQPFVSRVVE</sequence>
<reference evidence="1 2" key="1">
    <citation type="submission" date="2019-02" db="EMBL/GenBank/DDBJ databases">
        <title>Deep-cultivation of Planctomycetes and their phenomic and genomic characterization uncovers novel biology.</title>
        <authorList>
            <person name="Wiegand S."/>
            <person name="Jogler M."/>
            <person name="Boedeker C."/>
            <person name="Pinto D."/>
            <person name="Vollmers J."/>
            <person name="Rivas-Marin E."/>
            <person name="Kohn T."/>
            <person name="Peeters S.H."/>
            <person name="Heuer A."/>
            <person name="Rast P."/>
            <person name="Oberbeckmann S."/>
            <person name="Bunk B."/>
            <person name="Jeske O."/>
            <person name="Meyerdierks A."/>
            <person name="Storesund J.E."/>
            <person name="Kallscheuer N."/>
            <person name="Luecker S."/>
            <person name="Lage O.M."/>
            <person name="Pohl T."/>
            <person name="Merkel B.J."/>
            <person name="Hornburger P."/>
            <person name="Mueller R.-W."/>
            <person name="Bruemmer F."/>
            <person name="Labrenz M."/>
            <person name="Spormann A.M."/>
            <person name="Op den Camp H."/>
            <person name="Overmann J."/>
            <person name="Amann R."/>
            <person name="Jetten M.S.M."/>
            <person name="Mascher T."/>
            <person name="Medema M.H."/>
            <person name="Devos D.P."/>
            <person name="Kaster A.-K."/>
            <person name="Ovreas L."/>
            <person name="Rohde M."/>
            <person name="Galperin M.Y."/>
            <person name="Jogler C."/>
        </authorList>
    </citation>
    <scope>NUCLEOTIDE SEQUENCE [LARGE SCALE GENOMIC DNA]</scope>
    <source>
        <strain evidence="1 2">V22</strain>
    </source>
</reference>